<dbReference type="GO" id="GO:0005388">
    <property type="term" value="F:P-type calcium transporter activity"/>
    <property type="evidence" value="ECO:0007669"/>
    <property type="project" value="TreeGrafter"/>
</dbReference>
<dbReference type="InterPro" id="IPR023299">
    <property type="entry name" value="ATPase_P-typ_cyto_dom_N"/>
</dbReference>
<dbReference type="InterPro" id="IPR006068">
    <property type="entry name" value="ATPase_P-typ_cation-transptr_C"/>
</dbReference>
<dbReference type="PANTHER" id="PTHR24093:SF454">
    <property type="entry name" value="CATION-TRANSPORTING P-TYPE ATPASE C-TERMINAL DOMAIN-CONTAINING PROTEIN"/>
    <property type="match status" value="1"/>
</dbReference>
<dbReference type="Gene3D" id="2.70.150.10">
    <property type="entry name" value="Calcium-transporting ATPase, cytoplasmic transduction domain A"/>
    <property type="match status" value="1"/>
</dbReference>
<evidence type="ECO:0000256" key="9">
    <source>
        <dbReference type="SAM" id="Phobius"/>
    </source>
</evidence>
<dbReference type="EMBL" id="CM017326">
    <property type="protein sequence ID" value="KAE8075533.1"/>
    <property type="molecule type" value="Genomic_DNA"/>
</dbReference>
<evidence type="ECO:0000259" key="10">
    <source>
        <dbReference type="Pfam" id="PF00122"/>
    </source>
</evidence>
<dbReference type="PRINTS" id="PR00119">
    <property type="entry name" value="CATATPASE"/>
</dbReference>
<evidence type="ECO:0000256" key="2">
    <source>
        <dbReference type="ARBA" id="ARBA00022692"/>
    </source>
</evidence>
<feature type="domain" description="Cation-transporting P-type ATPase C-terminal" evidence="11">
    <location>
        <begin position="1017"/>
        <end position="1181"/>
    </location>
</feature>
<feature type="transmembrane region" description="Helical" evidence="9">
    <location>
        <begin position="1099"/>
        <end position="1116"/>
    </location>
</feature>
<reference evidence="12 13" key="1">
    <citation type="submission" date="2019-06" db="EMBL/GenBank/DDBJ databases">
        <title>A chromosomal-level reference genome of Carpinus fangiana (Coryloideae, Betulaceae).</title>
        <authorList>
            <person name="Yang X."/>
            <person name="Wang Z."/>
            <person name="Zhang L."/>
            <person name="Hao G."/>
            <person name="Liu J."/>
            <person name="Yang Y."/>
        </authorList>
    </citation>
    <scope>NUCLEOTIDE SEQUENCE [LARGE SCALE GENOMIC DNA]</scope>
    <source>
        <strain evidence="12">Cfa_2016G</strain>
        <tissue evidence="12">Leaf</tissue>
    </source>
</reference>
<feature type="compositionally biased region" description="Basic and acidic residues" evidence="8">
    <location>
        <begin position="163"/>
        <end position="180"/>
    </location>
</feature>
<comment type="subcellular location">
    <subcellularLocation>
        <location evidence="1">Membrane</location>
    </subcellularLocation>
</comment>
<feature type="transmembrane region" description="Helical" evidence="9">
    <location>
        <begin position="1211"/>
        <end position="1234"/>
    </location>
</feature>
<evidence type="ECO:0000256" key="3">
    <source>
        <dbReference type="ARBA" id="ARBA00022723"/>
    </source>
</evidence>
<dbReference type="Gene3D" id="1.20.1110.10">
    <property type="entry name" value="Calcium-transporting ATPase, transmembrane domain"/>
    <property type="match status" value="2"/>
</dbReference>
<feature type="transmembrane region" description="Helical" evidence="9">
    <location>
        <begin position="1162"/>
        <end position="1180"/>
    </location>
</feature>
<evidence type="ECO:0000256" key="5">
    <source>
        <dbReference type="ARBA" id="ARBA00022842"/>
    </source>
</evidence>
<dbReference type="InterPro" id="IPR008250">
    <property type="entry name" value="ATPase_P-typ_transduc_dom_A_sf"/>
</dbReference>
<feature type="compositionally biased region" description="Polar residues" evidence="8">
    <location>
        <begin position="152"/>
        <end position="162"/>
    </location>
</feature>
<dbReference type="InterPro" id="IPR036412">
    <property type="entry name" value="HAD-like_sf"/>
</dbReference>
<keyword evidence="13" id="KW-1185">Reference proteome</keyword>
<feature type="transmembrane region" description="Helical" evidence="9">
    <location>
        <begin position="1019"/>
        <end position="1040"/>
    </location>
</feature>
<feature type="compositionally biased region" description="Polar residues" evidence="8">
    <location>
        <begin position="182"/>
        <end position="192"/>
    </location>
</feature>
<feature type="region of interest" description="Disordered" evidence="8">
    <location>
        <begin position="120"/>
        <end position="192"/>
    </location>
</feature>
<proteinExistence type="predicted"/>
<feature type="region of interest" description="Disordered" evidence="8">
    <location>
        <begin position="1"/>
        <end position="27"/>
    </location>
</feature>
<feature type="transmembrane region" description="Helical" evidence="9">
    <location>
        <begin position="992"/>
        <end position="1013"/>
    </location>
</feature>
<feature type="transmembrane region" description="Helical" evidence="9">
    <location>
        <begin position="1128"/>
        <end position="1150"/>
    </location>
</feature>
<keyword evidence="3" id="KW-0479">Metal-binding</keyword>
<keyword evidence="2 9" id="KW-0812">Transmembrane</keyword>
<evidence type="ECO:0000313" key="13">
    <source>
        <dbReference type="Proteomes" id="UP000327013"/>
    </source>
</evidence>
<feature type="transmembrane region" description="Helical" evidence="9">
    <location>
        <begin position="352"/>
        <end position="370"/>
    </location>
</feature>
<accession>A0A5N6R992</accession>
<dbReference type="GO" id="GO:0046872">
    <property type="term" value="F:metal ion binding"/>
    <property type="evidence" value="ECO:0007669"/>
    <property type="project" value="UniProtKB-KW"/>
</dbReference>
<dbReference type="Pfam" id="PF00122">
    <property type="entry name" value="E1-E2_ATPase"/>
    <property type="match status" value="1"/>
</dbReference>
<keyword evidence="4" id="KW-0106">Calcium</keyword>
<dbReference type="AlphaFoldDB" id="A0A5N6R992"/>
<dbReference type="InterPro" id="IPR023214">
    <property type="entry name" value="HAD_sf"/>
</dbReference>
<evidence type="ECO:0000259" key="11">
    <source>
        <dbReference type="Pfam" id="PF00689"/>
    </source>
</evidence>
<feature type="compositionally biased region" description="Basic and acidic residues" evidence="8">
    <location>
        <begin position="14"/>
        <end position="27"/>
    </location>
</feature>
<dbReference type="SUPFAM" id="SSF81660">
    <property type="entry name" value="Metal cation-transporting ATPase, ATP-binding domain N"/>
    <property type="match status" value="1"/>
</dbReference>
<name>A0A5N6R992_9ROSI</name>
<protein>
    <submittedName>
        <fullName evidence="12">Uncharacterized protein</fullName>
    </submittedName>
</protein>
<dbReference type="GO" id="GO:0005886">
    <property type="term" value="C:plasma membrane"/>
    <property type="evidence" value="ECO:0007669"/>
    <property type="project" value="TreeGrafter"/>
</dbReference>
<organism evidence="12 13">
    <name type="scientific">Carpinus fangiana</name>
    <dbReference type="NCBI Taxonomy" id="176857"/>
    <lineage>
        <taxon>Eukaryota</taxon>
        <taxon>Viridiplantae</taxon>
        <taxon>Streptophyta</taxon>
        <taxon>Embryophyta</taxon>
        <taxon>Tracheophyta</taxon>
        <taxon>Spermatophyta</taxon>
        <taxon>Magnoliopsida</taxon>
        <taxon>eudicotyledons</taxon>
        <taxon>Gunneridae</taxon>
        <taxon>Pentapetalae</taxon>
        <taxon>rosids</taxon>
        <taxon>fabids</taxon>
        <taxon>Fagales</taxon>
        <taxon>Betulaceae</taxon>
        <taxon>Carpinus</taxon>
    </lineage>
</organism>
<dbReference type="InterPro" id="IPR023298">
    <property type="entry name" value="ATPase_P-typ_TM_dom_sf"/>
</dbReference>
<sequence>MEKKVTMGSNLKESFGEEKPKRSEEVHQGWRKLRGYVTNRKRQLCCTTDPSKAKRNEAAAMRHANQSNKVKDHQACDDEVNTLDAGVRLTATATTTTTGSGKYRRILRRIIGCVVAAKKIRSHDQDSPQPLQSSTPQSRNAPCPQEPVPIGSKQTQHVIETTSVDREKKEADEDRNRVIHQESPQPLPSSTMPCAPCPQEPVPIDSKQTQHVIETTSVDREKKEADEDRNRVIHQESPQPMPSLTILCAHCPQEPAPIDTKQSHHVIEMTSVDREKKEADEDWKKVAQIVKQNDLNSLKKLGGLDRVARLLGSNLKEGIHGSQDQQVHLIINNNLHLGKAFLSSFLRACNRWNIFLLLVAAGIAFAIDIKEGHGLRNGLRDWVTVLVTVVLLVTFSLVGNLYHERMRAKKVLKNIRKLEVNVARNGQPRLIAISDVVEGDIVSLKKDDCIPADGLIVQGENLVVDEVFNSKINCDQNPFLLSCSEVVKGHGTMLVTSVGNNTAIGEELSLVAHDPNEKTLLQARIEKAIDYGENFALCVTVLINLVLLIRLFCGKHSNSKLSPDLKGNVAVDRLMNIFERISLKTQGNIRNLTSALTAIVIGLQHGMPLVITASLNHWNKKVQINGVELRNSSACGIMRLATIFCIDVTGGWMCKQVEVNNFFVGEKDICKGVDSETSQVVVEALHQGIGVPRSLNVPEFLGIQTTNSLISLLESKWGLNMEVFAQSFEILEYTKLSSIKKASGVLMRRNGNDEEIQHLHWCGAASTILEMCSHYYDCGGQTHAMEDKKKKFEQMIKDMEDGGLRPIAFAYNKQIEAQGLIEGGLKLLALVGLKYTCREETKSVVKELMSAGVCVKLVSGDELSAARPIACELEIFTPGSNDVALNGEEIRELISSGRMDKLDMVTVIGSCYPKDKLWVIQQLQKEDNPIVFFGGLTTTDTLALKEADVGITVRRRSIEYARKSSDIIVQDFGSLFRISKIGRNANYNIEKLIQLLVTACFSGFITNLIITLFSGASPITGLEMFWVNLILCLIGSQVLLMELKSQHKPAKRTRPLITKAVWGNIAVQVIYQVSVLLIFHFKGETLFSMSDDVHKTMIFNMYSLCHIFNLFNAIHLEKKEVLKVIVRSYCFLVILAAVMTMHVLVIEYSGIVTNFVKLNGEQWAFCCIVAALSWGYHLALKCLPYIFEKWYSFVSTSVDSNYGFSNRRRRYYVSHFGVPFFMFLLYASGVFIIVKQYGILPVAL</sequence>
<feature type="compositionally biased region" description="Low complexity" evidence="8">
    <location>
        <begin position="127"/>
        <end position="138"/>
    </location>
</feature>
<evidence type="ECO:0000256" key="7">
    <source>
        <dbReference type="ARBA" id="ARBA00023136"/>
    </source>
</evidence>
<feature type="domain" description="P-type ATPase A" evidence="10">
    <location>
        <begin position="418"/>
        <end position="510"/>
    </location>
</feature>
<evidence type="ECO:0000313" key="12">
    <source>
        <dbReference type="EMBL" id="KAE8075533.1"/>
    </source>
</evidence>
<dbReference type="PANTHER" id="PTHR24093">
    <property type="entry name" value="CATION TRANSPORTING ATPASE"/>
    <property type="match status" value="1"/>
</dbReference>
<evidence type="ECO:0000256" key="8">
    <source>
        <dbReference type="SAM" id="MobiDB-lite"/>
    </source>
</evidence>
<dbReference type="Gene3D" id="3.40.1110.10">
    <property type="entry name" value="Calcium-transporting ATPase, cytoplasmic domain N"/>
    <property type="match status" value="1"/>
</dbReference>
<dbReference type="Pfam" id="PF13246">
    <property type="entry name" value="Cation_ATPase"/>
    <property type="match status" value="1"/>
</dbReference>
<dbReference type="OrthoDB" id="1422951at2759"/>
<keyword evidence="6 9" id="KW-1133">Transmembrane helix</keyword>
<feature type="transmembrane region" description="Helical" evidence="9">
    <location>
        <begin position="534"/>
        <end position="553"/>
    </location>
</feature>
<evidence type="ECO:0000256" key="6">
    <source>
        <dbReference type="ARBA" id="ARBA00022989"/>
    </source>
</evidence>
<evidence type="ECO:0000256" key="1">
    <source>
        <dbReference type="ARBA" id="ARBA00004370"/>
    </source>
</evidence>
<dbReference type="Gene3D" id="3.40.50.1000">
    <property type="entry name" value="HAD superfamily/HAD-like"/>
    <property type="match status" value="1"/>
</dbReference>
<dbReference type="InterPro" id="IPR059000">
    <property type="entry name" value="ATPase_P-type_domA"/>
</dbReference>
<feature type="transmembrane region" description="Helical" evidence="9">
    <location>
        <begin position="1061"/>
        <end position="1079"/>
    </location>
</feature>
<evidence type="ECO:0000256" key="4">
    <source>
        <dbReference type="ARBA" id="ARBA00022837"/>
    </source>
</evidence>
<keyword evidence="7 9" id="KW-0472">Membrane</keyword>
<dbReference type="SUPFAM" id="SSF56784">
    <property type="entry name" value="HAD-like"/>
    <property type="match status" value="1"/>
</dbReference>
<dbReference type="Pfam" id="PF00689">
    <property type="entry name" value="Cation_ATPase_C"/>
    <property type="match status" value="1"/>
</dbReference>
<dbReference type="SUPFAM" id="SSF81665">
    <property type="entry name" value="Calcium ATPase, transmembrane domain M"/>
    <property type="match status" value="1"/>
</dbReference>
<dbReference type="GO" id="GO:0000166">
    <property type="term" value="F:nucleotide binding"/>
    <property type="evidence" value="ECO:0007669"/>
    <property type="project" value="InterPro"/>
</dbReference>
<dbReference type="SUPFAM" id="SSF81653">
    <property type="entry name" value="Calcium ATPase, transduction domain A"/>
    <property type="match status" value="1"/>
</dbReference>
<feature type="transmembrane region" description="Helical" evidence="9">
    <location>
        <begin position="382"/>
        <end position="402"/>
    </location>
</feature>
<keyword evidence="5" id="KW-0460">Magnesium</keyword>
<dbReference type="Proteomes" id="UP000327013">
    <property type="component" value="Chromosome 6"/>
</dbReference>
<gene>
    <name evidence="12" type="ORF">FH972_014239</name>
</gene>